<sequence length="393" mass="42368">MRAVVWEGKPYEMVVRSVPKARIEMPEDAVVRVTTAAICGSDLHTYHGLLGSREPGWVMGHEAIGVVVEVGPATETFKVGDRVIIACIPDPGHLVAKPEPLPGMYSLYGFGKDFGGLEGCQAEYVRVPFADDSLVKIPNNPSKDLDYLFLSDIFATGWQCVDFSGFRAGDTVAVFGAGPVGLLAAYSAILRGASKVYVIDHVRSRLDKASSIGAIPIDFTAYGKGGAAAQILELEPEGVKRVCDCIGYECLNVDLELQEDYVITEAVNMAAIGGGIGIVGVYMTVPVSKGAPRADLISPTITFPIATFFSKNLSIRGGIADVLGRDPTLLQLVSSGRAKPGFIVSSEVDIEEAPEAYRRFDEKLEQKVVIRFPWERKESSLVVRRPRTARSVA</sequence>
<organism evidence="1 2">
    <name type="scientific">Hypoxylon rubiginosum</name>
    <dbReference type="NCBI Taxonomy" id="110542"/>
    <lineage>
        <taxon>Eukaryota</taxon>
        <taxon>Fungi</taxon>
        <taxon>Dikarya</taxon>
        <taxon>Ascomycota</taxon>
        <taxon>Pezizomycotina</taxon>
        <taxon>Sordariomycetes</taxon>
        <taxon>Xylariomycetidae</taxon>
        <taxon>Xylariales</taxon>
        <taxon>Hypoxylaceae</taxon>
        <taxon>Hypoxylon</taxon>
    </lineage>
</organism>
<keyword evidence="2" id="KW-1185">Reference proteome</keyword>
<evidence type="ECO:0000313" key="2">
    <source>
        <dbReference type="Proteomes" id="UP001497680"/>
    </source>
</evidence>
<dbReference type="Proteomes" id="UP001497680">
    <property type="component" value="Unassembled WGS sequence"/>
</dbReference>
<accession>A0ACC0CK30</accession>
<gene>
    <name evidence="1" type="ORF">F4821DRAFT_273648</name>
</gene>
<comment type="caution">
    <text evidence="1">The sequence shown here is derived from an EMBL/GenBank/DDBJ whole genome shotgun (WGS) entry which is preliminary data.</text>
</comment>
<dbReference type="EMBL" id="MU394425">
    <property type="protein sequence ID" value="KAI6080745.1"/>
    <property type="molecule type" value="Genomic_DNA"/>
</dbReference>
<proteinExistence type="predicted"/>
<name>A0ACC0CK30_9PEZI</name>
<reference evidence="1 2" key="1">
    <citation type="journal article" date="2022" name="New Phytol.">
        <title>Ecological generalism drives hyperdiversity of secondary metabolite gene clusters in xylarialean endophytes.</title>
        <authorList>
            <person name="Franco M.E.E."/>
            <person name="Wisecaver J.H."/>
            <person name="Arnold A.E."/>
            <person name="Ju Y.M."/>
            <person name="Slot J.C."/>
            <person name="Ahrendt S."/>
            <person name="Moore L.P."/>
            <person name="Eastman K.E."/>
            <person name="Scott K."/>
            <person name="Konkel Z."/>
            <person name="Mondo S.J."/>
            <person name="Kuo A."/>
            <person name="Hayes R.D."/>
            <person name="Haridas S."/>
            <person name="Andreopoulos B."/>
            <person name="Riley R."/>
            <person name="LaButti K."/>
            <person name="Pangilinan J."/>
            <person name="Lipzen A."/>
            <person name="Amirebrahimi M."/>
            <person name="Yan J."/>
            <person name="Adam C."/>
            <person name="Keymanesh K."/>
            <person name="Ng V."/>
            <person name="Louie K."/>
            <person name="Northen T."/>
            <person name="Drula E."/>
            <person name="Henrissat B."/>
            <person name="Hsieh H.M."/>
            <person name="Youens-Clark K."/>
            <person name="Lutzoni F."/>
            <person name="Miadlikowska J."/>
            <person name="Eastwood D.C."/>
            <person name="Hamelin R.C."/>
            <person name="Grigoriev I.V."/>
            <person name="U'Ren J.M."/>
        </authorList>
    </citation>
    <scope>NUCLEOTIDE SEQUENCE [LARGE SCALE GENOMIC DNA]</scope>
    <source>
        <strain evidence="1 2">ER1909</strain>
    </source>
</reference>
<evidence type="ECO:0000313" key="1">
    <source>
        <dbReference type="EMBL" id="KAI6080745.1"/>
    </source>
</evidence>
<protein>
    <submittedName>
        <fullName evidence="1">Alcohol dehydrogenase</fullName>
    </submittedName>
</protein>